<gene>
    <name evidence="2" type="ORF">Plo01_40710</name>
</gene>
<dbReference type="EMBL" id="BOOH01000033">
    <property type="protein sequence ID" value="GIH77642.1"/>
    <property type="molecule type" value="Genomic_DNA"/>
</dbReference>
<accession>A0A8J3W6A6</accession>
<protein>
    <submittedName>
        <fullName evidence="2">Uncharacterized protein</fullName>
    </submittedName>
</protein>
<evidence type="ECO:0000256" key="1">
    <source>
        <dbReference type="SAM" id="MobiDB-lite"/>
    </source>
</evidence>
<feature type="region of interest" description="Disordered" evidence="1">
    <location>
        <begin position="26"/>
        <end position="99"/>
    </location>
</feature>
<sequence length="99" mass="9901">MPFGALGLVLLYGEAQLQQEPAASGAALGLLGGSQPEDREEEDGDGEGEIGHPPSLTPRTGECQAHSVPDAPGEPDPRGRVSGDGTAGAGERRRNGGGG</sequence>
<proteinExistence type="predicted"/>
<feature type="compositionally biased region" description="Acidic residues" evidence="1">
    <location>
        <begin position="38"/>
        <end position="48"/>
    </location>
</feature>
<evidence type="ECO:0000313" key="2">
    <source>
        <dbReference type="EMBL" id="GIH77642.1"/>
    </source>
</evidence>
<dbReference type="AlphaFoldDB" id="A0A8J3W6A6"/>
<comment type="caution">
    <text evidence="2">The sequence shown here is derived from an EMBL/GenBank/DDBJ whole genome shotgun (WGS) entry which is preliminary data.</text>
</comment>
<dbReference type="Proteomes" id="UP000616724">
    <property type="component" value="Unassembled WGS sequence"/>
</dbReference>
<keyword evidence="3" id="KW-1185">Reference proteome</keyword>
<feature type="compositionally biased region" description="Basic and acidic residues" evidence="1">
    <location>
        <begin position="90"/>
        <end position="99"/>
    </location>
</feature>
<reference evidence="2 3" key="1">
    <citation type="submission" date="2021-01" db="EMBL/GenBank/DDBJ databases">
        <title>Whole genome shotgun sequence of Planobispora longispora NBRC 13918.</title>
        <authorList>
            <person name="Komaki H."/>
            <person name="Tamura T."/>
        </authorList>
    </citation>
    <scope>NUCLEOTIDE SEQUENCE [LARGE SCALE GENOMIC DNA]</scope>
    <source>
        <strain evidence="2 3">NBRC 13918</strain>
    </source>
</reference>
<organism evidence="2 3">
    <name type="scientific">Planobispora longispora</name>
    <dbReference type="NCBI Taxonomy" id="28887"/>
    <lineage>
        <taxon>Bacteria</taxon>
        <taxon>Bacillati</taxon>
        <taxon>Actinomycetota</taxon>
        <taxon>Actinomycetes</taxon>
        <taxon>Streptosporangiales</taxon>
        <taxon>Streptosporangiaceae</taxon>
        <taxon>Planobispora</taxon>
    </lineage>
</organism>
<name>A0A8J3W6A6_9ACTN</name>
<evidence type="ECO:0000313" key="3">
    <source>
        <dbReference type="Proteomes" id="UP000616724"/>
    </source>
</evidence>